<protein>
    <recommendedName>
        <fullName evidence="2">site-specific DNA-methyltransferase (adenine-specific)</fullName>
        <ecNumber evidence="2">2.1.1.72</ecNumber>
    </recommendedName>
</protein>
<evidence type="ECO:0000313" key="8">
    <source>
        <dbReference type="Proteomes" id="UP000291832"/>
    </source>
</evidence>
<accession>A0A4Q7U3U0</accession>
<dbReference type="SUPFAM" id="SSF53335">
    <property type="entry name" value="S-adenosyl-L-methionine-dependent methyltransferases"/>
    <property type="match status" value="1"/>
</dbReference>
<dbReference type="GO" id="GO:0043565">
    <property type="term" value="F:sequence-specific DNA binding"/>
    <property type="evidence" value="ECO:0007669"/>
    <property type="project" value="TreeGrafter"/>
</dbReference>
<dbReference type="Gene3D" id="1.10.1020.10">
    <property type="entry name" value="Adenine-specific Methyltransferase, Domain 2"/>
    <property type="match status" value="1"/>
</dbReference>
<dbReference type="PRINTS" id="PR00505">
    <property type="entry name" value="D12N6MTFRASE"/>
</dbReference>
<keyword evidence="3 7" id="KW-0489">Methyltransferase</keyword>
<dbReference type="InterPro" id="IPR012263">
    <property type="entry name" value="M_m6A_EcoRV"/>
</dbReference>
<dbReference type="EMBL" id="SHKI01000003">
    <property type="protein sequence ID" value="RZT67018.1"/>
    <property type="molecule type" value="Genomic_DNA"/>
</dbReference>
<dbReference type="GO" id="GO:1904047">
    <property type="term" value="F:S-adenosyl-L-methionine binding"/>
    <property type="evidence" value="ECO:0007669"/>
    <property type="project" value="TreeGrafter"/>
</dbReference>
<gene>
    <name evidence="7" type="ORF">EV139_1149</name>
</gene>
<evidence type="ECO:0000256" key="5">
    <source>
        <dbReference type="ARBA" id="ARBA00022691"/>
    </source>
</evidence>
<dbReference type="GO" id="GO:0009007">
    <property type="term" value="F:site-specific DNA-methyltransferase (adenine-specific) activity"/>
    <property type="evidence" value="ECO:0007669"/>
    <property type="project" value="UniProtKB-EC"/>
</dbReference>
<evidence type="ECO:0000256" key="6">
    <source>
        <dbReference type="ARBA" id="ARBA00047942"/>
    </source>
</evidence>
<dbReference type="PIRSF" id="PIRSF000398">
    <property type="entry name" value="M_m6A_EcoRV"/>
    <property type="match status" value="1"/>
</dbReference>
<dbReference type="GO" id="GO:0009307">
    <property type="term" value="P:DNA restriction-modification system"/>
    <property type="evidence" value="ECO:0007669"/>
    <property type="project" value="InterPro"/>
</dbReference>
<dbReference type="GO" id="GO:0006298">
    <property type="term" value="P:mismatch repair"/>
    <property type="evidence" value="ECO:0007669"/>
    <property type="project" value="TreeGrafter"/>
</dbReference>
<comment type="similarity">
    <text evidence="1">Belongs to the N(4)/N(6)-methyltransferase family.</text>
</comment>
<dbReference type="AlphaFoldDB" id="A0A4Q7U3U0"/>
<keyword evidence="4" id="KW-0808">Transferase</keyword>
<dbReference type="InterPro" id="IPR023095">
    <property type="entry name" value="Ade_MeTrfase_dom_2"/>
</dbReference>
<dbReference type="InterPro" id="IPR029063">
    <property type="entry name" value="SAM-dependent_MTases_sf"/>
</dbReference>
<keyword evidence="8" id="KW-1185">Reference proteome</keyword>
<dbReference type="GO" id="GO:0032259">
    <property type="term" value="P:methylation"/>
    <property type="evidence" value="ECO:0007669"/>
    <property type="project" value="UniProtKB-KW"/>
</dbReference>
<dbReference type="RefSeq" id="WP_277872944.1">
    <property type="nucleotide sequence ID" value="NZ_QYAG01000001.1"/>
</dbReference>
<dbReference type="Proteomes" id="UP000291832">
    <property type="component" value="Unassembled WGS sequence"/>
</dbReference>
<evidence type="ECO:0000313" key="7">
    <source>
        <dbReference type="EMBL" id="RZT67018.1"/>
    </source>
</evidence>
<dbReference type="PANTHER" id="PTHR30481">
    <property type="entry name" value="DNA ADENINE METHYLASE"/>
    <property type="match status" value="1"/>
</dbReference>
<dbReference type="Gene3D" id="3.40.50.150">
    <property type="entry name" value="Vaccinia Virus protein VP39"/>
    <property type="match status" value="1"/>
</dbReference>
<evidence type="ECO:0000256" key="2">
    <source>
        <dbReference type="ARBA" id="ARBA00011900"/>
    </source>
</evidence>
<reference evidence="7 8" key="1">
    <citation type="journal article" date="2015" name="Stand. Genomic Sci.">
        <title>Genomic Encyclopedia of Bacterial and Archaeal Type Strains, Phase III: the genomes of soil and plant-associated and newly described type strains.</title>
        <authorList>
            <person name="Whitman W.B."/>
            <person name="Woyke T."/>
            <person name="Klenk H.P."/>
            <person name="Zhou Y."/>
            <person name="Lilburn T.G."/>
            <person name="Beck B.J."/>
            <person name="De Vos P."/>
            <person name="Vandamme P."/>
            <person name="Eisen J.A."/>
            <person name="Garrity G."/>
            <person name="Hugenholtz P."/>
            <person name="Kyrpides N.C."/>
        </authorList>
    </citation>
    <scope>NUCLEOTIDE SEQUENCE [LARGE SCALE GENOMIC DNA]</scope>
    <source>
        <strain evidence="7 8">RF6</strain>
    </source>
</reference>
<evidence type="ECO:0000256" key="3">
    <source>
        <dbReference type="ARBA" id="ARBA00022603"/>
    </source>
</evidence>
<comment type="caution">
    <text evidence="7">The sequence shown here is derived from an EMBL/GenBank/DDBJ whole genome shotgun (WGS) entry which is preliminary data.</text>
</comment>
<comment type="catalytic activity">
    <reaction evidence="6">
        <text>a 2'-deoxyadenosine in DNA + S-adenosyl-L-methionine = an N(6)-methyl-2'-deoxyadenosine in DNA + S-adenosyl-L-homocysteine + H(+)</text>
        <dbReference type="Rhea" id="RHEA:15197"/>
        <dbReference type="Rhea" id="RHEA-COMP:12418"/>
        <dbReference type="Rhea" id="RHEA-COMP:12419"/>
        <dbReference type="ChEBI" id="CHEBI:15378"/>
        <dbReference type="ChEBI" id="CHEBI:57856"/>
        <dbReference type="ChEBI" id="CHEBI:59789"/>
        <dbReference type="ChEBI" id="CHEBI:90615"/>
        <dbReference type="ChEBI" id="CHEBI:90616"/>
        <dbReference type="EC" id="2.1.1.72"/>
    </reaction>
</comment>
<evidence type="ECO:0000256" key="4">
    <source>
        <dbReference type="ARBA" id="ARBA00022679"/>
    </source>
</evidence>
<dbReference type="PANTHER" id="PTHR30481:SF2">
    <property type="entry name" value="SITE-SPECIFIC DNA-METHYLTRANSFERASE (ADENINE-SPECIFIC)"/>
    <property type="match status" value="1"/>
</dbReference>
<evidence type="ECO:0000256" key="1">
    <source>
        <dbReference type="ARBA" id="ARBA00006594"/>
    </source>
</evidence>
<proteinExistence type="inferred from homology"/>
<sequence>MSHPFLSPLRYPGGKARVAPYLASLMRAQSPRPTIYAEPFAGGAGAALRLLVDEQVRAVRINDLSPGIAAFWRCVFYDTERFAQEVETAVVDLEHWERARQIFQSPSGRKDLELGFATFFLNRCNRSGILTARPIGGLNQTGKWKIDARFNRVDLAERVRRLGQYRRRVEVSQLDGREFMETLEPLGQDVFAYVDPPYIVQGEDLYLDSLSYDDHQLLAEQLRNSRTPWMLTYDVSERVTEELYSGLRMARFDIAHTAQRQHIGSEIVVFSEHLDVDSIQLLRGANASWVSA</sequence>
<dbReference type="EC" id="2.1.1.72" evidence="2"/>
<dbReference type="InterPro" id="IPR012327">
    <property type="entry name" value="MeTrfase_D12"/>
</dbReference>
<name>A0A4Q7U3U0_9MICO</name>
<organism evidence="7 8">
    <name type="scientific">Leucobacter luti</name>
    <dbReference type="NCBI Taxonomy" id="340320"/>
    <lineage>
        <taxon>Bacteria</taxon>
        <taxon>Bacillati</taxon>
        <taxon>Actinomycetota</taxon>
        <taxon>Actinomycetes</taxon>
        <taxon>Micrococcales</taxon>
        <taxon>Microbacteriaceae</taxon>
        <taxon>Leucobacter</taxon>
    </lineage>
</organism>
<dbReference type="Pfam" id="PF02086">
    <property type="entry name" value="MethyltransfD12"/>
    <property type="match status" value="1"/>
</dbReference>
<keyword evidence="5" id="KW-0949">S-adenosyl-L-methionine</keyword>